<feature type="compositionally biased region" description="Polar residues" evidence="1">
    <location>
        <begin position="12"/>
        <end position="22"/>
    </location>
</feature>
<dbReference type="EMBL" id="CAJNOK010009576">
    <property type="protein sequence ID" value="CAF1093340.1"/>
    <property type="molecule type" value="Genomic_DNA"/>
</dbReference>
<organism evidence="3 5">
    <name type="scientific">Didymodactylos carnosus</name>
    <dbReference type="NCBI Taxonomy" id="1234261"/>
    <lineage>
        <taxon>Eukaryota</taxon>
        <taxon>Metazoa</taxon>
        <taxon>Spiralia</taxon>
        <taxon>Gnathifera</taxon>
        <taxon>Rotifera</taxon>
        <taxon>Eurotatoria</taxon>
        <taxon>Bdelloidea</taxon>
        <taxon>Philodinida</taxon>
        <taxon>Philodinidae</taxon>
        <taxon>Didymodactylos</taxon>
    </lineage>
</organism>
<feature type="region of interest" description="Disordered" evidence="1">
    <location>
        <begin position="1"/>
        <end position="145"/>
    </location>
</feature>
<protein>
    <recommendedName>
        <fullName evidence="2">BEN domain-containing protein</fullName>
    </recommendedName>
</protein>
<feature type="compositionally biased region" description="Polar residues" evidence="1">
    <location>
        <begin position="66"/>
        <end position="93"/>
    </location>
</feature>
<comment type="caution">
    <text evidence="3">The sequence shown here is derived from an EMBL/GenBank/DDBJ whole genome shotgun (WGS) entry which is preliminary data.</text>
</comment>
<dbReference type="Proteomes" id="UP000682733">
    <property type="component" value="Unassembled WGS sequence"/>
</dbReference>
<feature type="non-terminal residue" evidence="3">
    <location>
        <position position="340"/>
    </location>
</feature>
<accession>A0A8S2E2K0</accession>
<dbReference type="InterPro" id="IPR018379">
    <property type="entry name" value="BEN_domain"/>
</dbReference>
<proteinExistence type="predicted"/>
<reference evidence="3" key="1">
    <citation type="submission" date="2021-02" db="EMBL/GenBank/DDBJ databases">
        <authorList>
            <person name="Nowell W R."/>
        </authorList>
    </citation>
    <scope>NUCLEOTIDE SEQUENCE</scope>
</reference>
<gene>
    <name evidence="3" type="ORF">OVA965_LOCUS18926</name>
    <name evidence="4" type="ORF">TMI583_LOCUS18938</name>
</gene>
<dbReference type="AlphaFoldDB" id="A0A8S2E2K0"/>
<evidence type="ECO:0000313" key="3">
    <source>
        <dbReference type="EMBL" id="CAF1093340.1"/>
    </source>
</evidence>
<feature type="compositionally biased region" description="Acidic residues" evidence="1">
    <location>
        <begin position="23"/>
        <end position="42"/>
    </location>
</feature>
<feature type="region of interest" description="Disordered" evidence="1">
    <location>
        <begin position="312"/>
        <end position="340"/>
    </location>
</feature>
<evidence type="ECO:0000259" key="2">
    <source>
        <dbReference type="PROSITE" id="PS51457"/>
    </source>
</evidence>
<name>A0A8S2E2K0_9BILA</name>
<dbReference type="PROSITE" id="PS51457">
    <property type="entry name" value="BEN"/>
    <property type="match status" value="1"/>
</dbReference>
<sequence length="340" mass="39432">SGSYEHCELEQNRLSQRSQQQEQDIEDGNNSAEEEMETEELIPFDQDNVPPYHRSNHTPPRELAQTRRSSITLGRSQNTSRSLTDVTNNNALSENRRNTTNQNQDNEGDETEFARSGFELDGGNENVTPIATKRTTVSTGGRRDEYDDRPVTAAAFGRLYGVLDLHRDSLANAMSVRFQEINKKIDKLCKSTSIKNRELEPYLEQNANAAWPAEMIYEEENLLEISATSYGDYGRRLMRIMFSKEELKLSVLPPARSHLSKKPLNERKFSFLNDCVRIKFRIARDQYGTFYKTLLRLKLSNFLVEERRREDLKESRRQLAQHRKREAEVAAYQQENNDLE</sequence>
<feature type="compositionally biased region" description="Polar residues" evidence="1">
    <location>
        <begin position="125"/>
        <end position="139"/>
    </location>
</feature>
<feature type="compositionally biased region" description="Basic and acidic residues" evidence="1">
    <location>
        <begin position="1"/>
        <end position="11"/>
    </location>
</feature>
<evidence type="ECO:0000313" key="4">
    <source>
        <dbReference type="EMBL" id="CAF3854858.1"/>
    </source>
</evidence>
<dbReference type="EMBL" id="CAJOBA010009593">
    <property type="protein sequence ID" value="CAF3854858.1"/>
    <property type="molecule type" value="Genomic_DNA"/>
</dbReference>
<feature type="domain" description="BEN" evidence="2">
    <location>
        <begin position="173"/>
        <end position="310"/>
    </location>
</feature>
<dbReference type="Proteomes" id="UP000677228">
    <property type="component" value="Unassembled WGS sequence"/>
</dbReference>
<dbReference type="GO" id="GO:0003677">
    <property type="term" value="F:DNA binding"/>
    <property type="evidence" value="ECO:0007669"/>
    <property type="project" value="InterPro"/>
</dbReference>
<evidence type="ECO:0000313" key="5">
    <source>
        <dbReference type="Proteomes" id="UP000677228"/>
    </source>
</evidence>
<evidence type="ECO:0000256" key="1">
    <source>
        <dbReference type="SAM" id="MobiDB-lite"/>
    </source>
</evidence>